<dbReference type="Proteomes" id="UP000262832">
    <property type="component" value="Chromosome I"/>
</dbReference>
<evidence type="ECO:0000313" key="1">
    <source>
        <dbReference type="EMBL" id="AXY01239.1"/>
    </source>
</evidence>
<accession>A0ABN5PGT1</accession>
<sequence length="68" mass="7598">MPIKKKGNFDLVSSIIADTKLKLSSFLTEEEVDEVQISVDDGKLSFHAKDEILAKIEDFFGKPSGKLR</sequence>
<evidence type="ECO:0000313" key="2">
    <source>
        <dbReference type="Proteomes" id="UP000262832"/>
    </source>
</evidence>
<keyword evidence="2" id="KW-1185">Reference proteome</keyword>
<proteinExistence type="predicted"/>
<reference evidence="1 2" key="1">
    <citation type="submission" date="2018-08" db="EMBL/GenBank/DDBJ databases">
        <title>Genomic taxonomy of the Vibrionaceae family.</title>
        <authorList>
            <person name="Gomez-Gil B."/>
            <person name="Tanaka M."/>
            <person name="Sawabe T."/>
            <person name="Enciso-Ibarra K."/>
        </authorList>
    </citation>
    <scope>NUCLEOTIDE SEQUENCE [LARGE SCALE GENOMIC DNA]</scope>
    <source>
        <strain evidence="1 2">CAIM 1831</strain>
    </source>
</reference>
<protein>
    <submittedName>
        <fullName evidence="1">Uncharacterized protein</fullName>
    </submittedName>
</protein>
<dbReference type="EMBL" id="CP032093">
    <property type="protein sequence ID" value="AXY01239.1"/>
    <property type="molecule type" value="Genomic_DNA"/>
</dbReference>
<organism evidence="1 2">
    <name type="scientific">Vibrio alfacsensis</name>
    <dbReference type="NCBI Taxonomy" id="1074311"/>
    <lineage>
        <taxon>Bacteria</taxon>
        <taxon>Pseudomonadati</taxon>
        <taxon>Pseudomonadota</taxon>
        <taxon>Gammaproteobacteria</taxon>
        <taxon>Vibrionales</taxon>
        <taxon>Vibrionaceae</taxon>
        <taxon>Vibrio</taxon>
    </lineage>
</organism>
<gene>
    <name evidence="1" type="ORF">D1115_08595</name>
</gene>
<name>A0ABN5PGT1_9VIBR</name>
<dbReference type="RefSeq" id="WP_085319724.1">
    <property type="nucleotide sequence ID" value="NZ_CP032093.1"/>
</dbReference>